<dbReference type="InterPro" id="IPR029061">
    <property type="entry name" value="THDP-binding"/>
</dbReference>
<dbReference type="PANTHER" id="PTHR11516">
    <property type="entry name" value="PYRUVATE DEHYDROGENASE E1 COMPONENT, ALPHA SUBUNIT BACTERIAL AND ORGANELLAR"/>
    <property type="match status" value="1"/>
</dbReference>
<evidence type="ECO:0000313" key="5">
    <source>
        <dbReference type="EMBL" id="OGN24721.1"/>
    </source>
</evidence>
<dbReference type="Proteomes" id="UP000178911">
    <property type="component" value="Unassembled WGS sequence"/>
</dbReference>
<accession>A0A1F8GHE4</accession>
<dbReference type="InterPro" id="IPR001017">
    <property type="entry name" value="DH_E1"/>
</dbReference>
<reference evidence="5 6" key="1">
    <citation type="journal article" date="2016" name="Nat. Commun.">
        <title>Thousands of microbial genomes shed light on interconnected biogeochemical processes in an aquifer system.</title>
        <authorList>
            <person name="Anantharaman K."/>
            <person name="Brown C.T."/>
            <person name="Hug L.A."/>
            <person name="Sharon I."/>
            <person name="Castelle C.J."/>
            <person name="Probst A.J."/>
            <person name="Thomas B.C."/>
            <person name="Singh A."/>
            <person name="Wilkins M.J."/>
            <person name="Karaoz U."/>
            <person name="Brodie E.L."/>
            <person name="Williams K.H."/>
            <person name="Hubbard S.S."/>
            <person name="Banfield J.F."/>
        </authorList>
    </citation>
    <scope>NUCLEOTIDE SEQUENCE [LARGE SCALE GENOMIC DNA]</scope>
</reference>
<dbReference type="STRING" id="1802695.A3A13_00915"/>
<dbReference type="CDD" id="cd02000">
    <property type="entry name" value="TPP_E1_PDC_ADC_BCADC"/>
    <property type="match status" value="1"/>
</dbReference>
<sequence length="309" mass="34771">MFLSRKAEEKIQEEYKNDEMKTPMHMSMGEEAIAAGVCTALGQRAQIFSTYRTHAVYLSSTEDIKGFFAELYGKDSGSGGGKGGSMHLADPDKGVMFSSAVVGTNIPSALGAAFANRHFKNKKIAVAFFGDGAVDEGVFWESINMASLWKLPVLFVYEDNGFAIHTPASLRHSYKNIAQVVKSFGYQVVEYSGADVEEIFQLVRSSLKRLDNGPIFLALKYYRYLEHVGTEEDFSAGYRDKNEFLKWHRKDPVKMQRDKLVKLGLVSRILKLEQEILDKINKAVSQAKTDTLPNPKRLYFGVYENEKEK</sequence>
<keyword evidence="3" id="KW-0786">Thiamine pyrophosphate</keyword>
<comment type="caution">
    <text evidence="5">The sequence shown here is derived from an EMBL/GenBank/DDBJ whole genome shotgun (WGS) entry which is preliminary data.</text>
</comment>
<feature type="domain" description="Dehydrogenase E1 component" evidence="4">
    <location>
        <begin position="3"/>
        <end position="295"/>
    </location>
</feature>
<proteinExistence type="predicted"/>
<gene>
    <name evidence="5" type="ORF">A3A13_00915</name>
</gene>
<dbReference type="GO" id="GO:0004739">
    <property type="term" value="F:pyruvate dehydrogenase (acetyl-transferring) activity"/>
    <property type="evidence" value="ECO:0007669"/>
    <property type="project" value="TreeGrafter"/>
</dbReference>
<organism evidence="5 6">
    <name type="scientific">Candidatus Yanofskybacteria bacterium RIFCSPLOWO2_01_FULL_43_22</name>
    <dbReference type="NCBI Taxonomy" id="1802695"/>
    <lineage>
        <taxon>Bacteria</taxon>
        <taxon>Candidatus Yanofskyibacteriota</taxon>
    </lineage>
</organism>
<dbReference type="PANTHER" id="PTHR11516:SF60">
    <property type="entry name" value="PYRUVATE DEHYDROGENASE E1 COMPONENT SUBUNIT ALPHA"/>
    <property type="match status" value="1"/>
</dbReference>
<dbReference type="Pfam" id="PF00676">
    <property type="entry name" value="E1_dh"/>
    <property type="match status" value="1"/>
</dbReference>
<name>A0A1F8GHE4_9BACT</name>
<dbReference type="InterPro" id="IPR050642">
    <property type="entry name" value="PDH_E1_Alpha_Subunit"/>
</dbReference>
<dbReference type="Gene3D" id="3.40.50.970">
    <property type="match status" value="1"/>
</dbReference>
<protein>
    <recommendedName>
        <fullName evidence="4">Dehydrogenase E1 component domain-containing protein</fullName>
    </recommendedName>
</protein>
<evidence type="ECO:0000259" key="4">
    <source>
        <dbReference type="Pfam" id="PF00676"/>
    </source>
</evidence>
<evidence type="ECO:0000256" key="3">
    <source>
        <dbReference type="ARBA" id="ARBA00023052"/>
    </source>
</evidence>
<dbReference type="SUPFAM" id="SSF52518">
    <property type="entry name" value="Thiamin diphosphate-binding fold (THDP-binding)"/>
    <property type="match status" value="1"/>
</dbReference>
<dbReference type="EMBL" id="MGKJ01000010">
    <property type="protein sequence ID" value="OGN24721.1"/>
    <property type="molecule type" value="Genomic_DNA"/>
</dbReference>
<dbReference type="AlphaFoldDB" id="A0A1F8GHE4"/>
<dbReference type="GO" id="GO:0006086">
    <property type="term" value="P:pyruvate decarboxylation to acetyl-CoA"/>
    <property type="evidence" value="ECO:0007669"/>
    <property type="project" value="TreeGrafter"/>
</dbReference>
<comment type="cofactor">
    <cofactor evidence="1">
        <name>thiamine diphosphate</name>
        <dbReference type="ChEBI" id="CHEBI:58937"/>
    </cofactor>
</comment>
<keyword evidence="2" id="KW-0560">Oxidoreductase</keyword>
<evidence type="ECO:0000256" key="2">
    <source>
        <dbReference type="ARBA" id="ARBA00023002"/>
    </source>
</evidence>
<evidence type="ECO:0000256" key="1">
    <source>
        <dbReference type="ARBA" id="ARBA00001964"/>
    </source>
</evidence>
<evidence type="ECO:0000313" key="6">
    <source>
        <dbReference type="Proteomes" id="UP000178911"/>
    </source>
</evidence>